<proteinExistence type="predicted"/>
<evidence type="ECO:0000313" key="3">
    <source>
        <dbReference type="Proteomes" id="UP000247551"/>
    </source>
</evidence>
<organism evidence="2 3">
    <name type="scientific">Marinomonas alcarazii</name>
    <dbReference type="NCBI Taxonomy" id="491949"/>
    <lineage>
        <taxon>Bacteria</taxon>
        <taxon>Pseudomonadati</taxon>
        <taxon>Pseudomonadota</taxon>
        <taxon>Gammaproteobacteria</taxon>
        <taxon>Oceanospirillales</taxon>
        <taxon>Oceanospirillaceae</taxon>
        <taxon>Marinomonas</taxon>
    </lineage>
</organism>
<reference evidence="2 3" key="1">
    <citation type="submission" date="2018-06" db="EMBL/GenBank/DDBJ databases">
        <title>Genomic Encyclopedia of Type Strains, Phase III (KMG-III): the genomes of soil and plant-associated and newly described type strains.</title>
        <authorList>
            <person name="Whitman W."/>
        </authorList>
    </citation>
    <scope>NUCLEOTIDE SEQUENCE [LARGE SCALE GENOMIC DNA]</scope>
    <source>
        <strain evidence="2 3">CECT 7730</strain>
    </source>
</reference>
<dbReference type="RefSeq" id="WP_110577449.1">
    <property type="nucleotide sequence ID" value="NZ_QKLW01000015.1"/>
</dbReference>
<evidence type="ECO:0000313" key="2">
    <source>
        <dbReference type="EMBL" id="PYF77951.1"/>
    </source>
</evidence>
<dbReference type="AlphaFoldDB" id="A0A318UQC4"/>
<name>A0A318UQC4_9GAMM</name>
<keyword evidence="3" id="KW-1185">Reference proteome</keyword>
<gene>
    <name evidence="2" type="ORF">DFP75_11514</name>
</gene>
<dbReference type="Proteomes" id="UP000247551">
    <property type="component" value="Unassembled WGS sequence"/>
</dbReference>
<dbReference type="InterPro" id="IPR007048">
    <property type="entry name" value="IraD/Gp25-like"/>
</dbReference>
<evidence type="ECO:0000259" key="1">
    <source>
        <dbReference type="Pfam" id="PF04965"/>
    </source>
</evidence>
<dbReference type="Pfam" id="PF04965">
    <property type="entry name" value="GPW_gp25"/>
    <property type="match status" value="1"/>
</dbReference>
<dbReference type="SUPFAM" id="SSF160719">
    <property type="entry name" value="gpW/gp25-like"/>
    <property type="match status" value="1"/>
</dbReference>
<accession>A0A318UQC4</accession>
<dbReference type="EMBL" id="QKLW01000015">
    <property type="protein sequence ID" value="PYF77951.1"/>
    <property type="molecule type" value="Genomic_DNA"/>
</dbReference>
<protein>
    <submittedName>
        <fullName evidence="2">Type VI secretion system protein</fullName>
    </submittedName>
</protein>
<dbReference type="NCBIfam" id="TIGR03357">
    <property type="entry name" value="VI_zyme"/>
    <property type="match status" value="1"/>
</dbReference>
<dbReference type="Gene3D" id="3.10.450.40">
    <property type="match status" value="1"/>
</dbReference>
<feature type="domain" description="IraD/Gp25-like" evidence="1">
    <location>
        <begin position="39"/>
        <end position="123"/>
    </location>
</feature>
<dbReference type="InterPro" id="IPR017737">
    <property type="entry name" value="TssE1-like"/>
</dbReference>
<comment type="caution">
    <text evidence="2">The sequence shown here is derived from an EMBL/GenBank/DDBJ whole genome shotgun (WGS) entry which is preliminary data.</text>
</comment>
<sequence length="145" mass="15746">MSYLIDENSVYGVGFLERLTANAGPISLSQGPDSIDVLNSIKLNVANVLNTRLGEAQSAPSLGLIDFNDASLGAMDLSLKVKLAVQKCLTAYEPRLCNLQIKTVTDPDNPLGLCFHINADINSAALHEKVEINLILGNDRKYRVY</sequence>